<evidence type="ECO:0000259" key="5">
    <source>
        <dbReference type="PROSITE" id="PS50110"/>
    </source>
</evidence>
<dbReference type="PANTHER" id="PTHR43214:SF43">
    <property type="entry name" value="TWO-COMPONENT RESPONSE REGULATOR"/>
    <property type="match status" value="1"/>
</dbReference>
<dbReference type="AlphaFoldDB" id="A0A2P8DAE7"/>
<dbReference type="RefSeq" id="WP_106520924.1">
    <property type="nucleotide sequence ID" value="NZ_PYGD01000001.1"/>
</dbReference>
<feature type="modified residue" description="4-aspartylphosphate" evidence="3">
    <location>
        <position position="57"/>
    </location>
</feature>
<dbReference type="Proteomes" id="UP000240572">
    <property type="component" value="Unassembled WGS sequence"/>
</dbReference>
<dbReference type="InterPro" id="IPR016032">
    <property type="entry name" value="Sig_transdc_resp-reg_C-effctor"/>
</dbReference>
<gene>
    <name evidence="6" type="ORF">B0I18_101355</name>
</gene>
<evidence type="ECO:0000256" key="2">
    <source>
        <dbReference type="ARBA" id="ARBA00023125"/>
    </source>
</evidence>
<name>A0A2P8DAE7_9BACT</name>
<evidence type="ECO:0000256" key="3">
    <source>
        <dbReference type="PROSITE-ProRule" id="PRU00169"/>
    </source>
</evidence>
<accession>A0A2P8DAE7</accession>
<dbReference type="PROSITE" id="PS50110">
    <property type="entry name" value="RESPONSE_REGULATORY"/>
    <property type="match status" value="1"/>
</dbReference>
<dbReference type="OrthoDB" id="9797341at2"/>
<dbReference type="InterPro" id="IPR001789">
    <property type="entry name" value="Sig_transdc_resp-reg_receiver"/>
</dbReference>
<sequence>MLNIGLVDDHTLFRKGIISLIQMACTQPVQILFEAGSGLELQEMISQDRMPDVIIMDINMPDMNGFDSVLWLKETYPGIPVLVLTMMDKEEYIIRMLKLGIRGYLSKDVEPKELGEAITAVSGNGYYYTDFITGRLISTLQQYDEHGRNLSPLNERETEFLRLACSEYTYHEIAGMMHLSPKTVDGYRKALFEKLSVKNRVGLALYAVKHGIVEL</sequence>
<dbReference type="CDD" id="cd06170">
    <property type="entry name" value="LuxR_C_like"/>
    <property type="match status" value="1"/>
</dbReference>
<organism evidence="6 7">
    <name type="scientific">Taibaiella chishuiensis</name>
    <dbReference type="NCBI Taxonomy" id="1434707"/>
    <lineage>
        <taxon>Bacteria</taxon>
        <taxon>Pseudomonadati</taxon>
        <taxon>Bacteroidota</taxon>
        <taxon>Chitinophagia</taxon>
        <taxon>Chitinophagales</taxon>
        <taxon>Chitinophagaceae</taxon>
        <taxon>Taibaiella</taxon>
    </lineage>
</organism>
<dbReference type="PANTHER" id="PTHR43214">
    <property type="entry name" value="TWO-COMPONENT RESPONSE REGULATOR"/>
    <property type="match status" value="1"/>
</dbReference>
<dbReference type="Pfam" id="PF00072">
    <property type="entry name" value="Response_reg"/>
    <property type="match status" value="1"/>
</dbReference>
<feature type="domain" description="HTH luxR-type" evidence="4">
    <location>
        <begin position="146"/>
        <end position="211"/>
    </location>
</feature>
<keyword evidence="2" id="KW-0238">DNA-binding</keyword>
<dbReference type="GO" id="GO:0000160">
    <property type="term" value="P:phosphorelay signal transduction system"/>
    <property type="evidence" value="ECO:0007669"/>
    <property type="project" value="InterPro"/>
</dbReference>
<comment type="caution">
    <text evidence="6">The sequence shown here is derived from an EMBL/GenBank/DDBJ whole genome shotgun (WGS) entry which is preliminary data.</text>
</comment>
<dbReference type="SMART" id="SM00448">
    <property type="entry name" value="REC"/>
    <property type="match status" value="1"/>
</dbReference>
<dbReference type="InterPro" id="IPR039420">
    <property type="entry name" value="WalR-like"/>
</dbReference>
<proteinExistence type="predicted"/>
<keyword evidence="1 3" id="KW-0597">Phosphoprotein</keyword>
<protein>
    <submittedName>
        <fullName evidence="6">LuxR family two component transcriptional regulator</fullName>
    </submittedName>
</protein>
<dbReference type="GO" id="GO:0006355">
    <property type="term" value="P:regulation of DNA-templated transcription"/>
    <property type="evidence" value="ECO:0007669"/>
    <property type="project" value="InterPro"/>
</dbReference>
<dbReference type="GO" id="GO:0003677">
    <property type="term" value="F:DNA binding"/>
    <property type="evidence" value="ECO:0007669"/>
    <property type="project" value="UniProtKB-KW"/>
</dbReference>
<dbReference type="SMART" id="SM00421">
    <property type="entry name" value="HTH_LUXR"/>
    <property type="match status" value="1"/>
</dbReference>
<evidence type="ECO:0000256" key="1">
    <source>
        <dbReference type="ARBA" id="ARBA00022553"/>
    </source>
</evidence>
<evidence type="ECO:0000313" key="7">
    <source>
        <dbReference type="Proteomes" id="UP000240572"/>
    </source>
</evidence>
<dbReference type="InterPro" id="IPR000792">
    <property type="entry name" value="Tscrpt_reg_LuxR_C"/>
</dbReference>
<reference evidence="6 7" key="1">
    <citation type="submission" date="2018-03" db="EMBL/GenBank/DDBJ databases">
        <title>Genomic Encyclopedia of Type Strains, Phase III (KMG-III): the genomes of soil and plant-associated and newly described type strains.</title>
        <authorList>
            <person name="Whitman W."/>
        </authorList>
    </citation>
    <scope>NUCLEOTIDE SEQUENCE [LARGE SCALE GENOMIC DNA]</scope>
    <source>
        <strain evidence="6 7">CGMCC 1.12700</strain>
    </source>
</reference>
<keyword evidence="7" id="KW-1185">Reference proteome</keyword>
<dbReference type="SUPFAM" id="SSF52172">
    <property type="entry name" value="CheY-like"/>
    <property type="match status" value="1"/>
</dbReference>
<dbReference type="Pfam" id="PF00196">
    <property type="entry name" value="GerE"/>
    <property type="match status" value="1"/>
</dbReference>
<dbReference type="SUPFAM" id="SSF46894">
    <property type="entry name" value="C-terminal effector domain of the bipartite response regulators"/>
    <property type="match status" value="1"/>
</dbReference>
<evidence type="ECO:0000259" key="4">
    <source>
        <dbReference type="PROSITE" id="PS50043"/>
    </source>
</evidence>
<dbReference type="InterPro" id="IPR011006">
    <property type="entry name" value="CheY-like_superfamily"/>
</dbReference>
<dbReference type="InterPro" id="IPR058245">
    <property type="entry name" value="NreC/VraR/RcsB-like_REC"/>
</dbReference>
<feature type="domain" description="Response regulatory" evidence="5">
    <location>
        <begin position="3"/>
        <end position="122"/>
    </location>
</feature>
<dbReference type="CDD" id="cd17535">
    <property type="entry name" value="REC_NarL-like"/>
    <property type="match status" value="1"/>
</dbReference>
<dbReference type="EMBL" id="PYGD01000001">
    <property type="protein sequence ID" value="PSK94200.1"/>
    <property type="molecule type" value="Genomic_DNA"/>
</dbReference>
<dbReference type="PROSITE" id="PS50043">
    <property type="entry name" value="HTH_LUXR_2"/>
    <property type="match status" value="1"/>
</dbReference>
<evidence type="ECO:0000313" key="6">
    <source>
        <dbReference type="EMBL" id="PSK94200.1"/>
    </source>
</evidence>
<dbReference type="Gene3D" id="3.40.50.2300">
    <property type="match status" value="1"/>
</dbReference>